<feature type="binding site" evidence="9">
    <location>
        <position position="150"/>
    </location>
    <ligand>
        <name>sn-glycerol 3-phosphate</name>
        <dbReference type="ChEBI" id="CHEBI:57597"/>
    </ligand>
</feature>
<dbReference type="AlphaFoldDB" id="A0A0L8AGK6"/>
<dbReference type="EMBL" id="JSVA01000022">
    <property type="protein sequence ID" value="KOF01519.1"/>
    <property type="molecule type" value="Genomic_DNA"/>
</dbReference>
<accession>A0A0L8AGK6</accession>
<feature type="binding site" evidence="9">
    <location>
        <position position="38"/>
    </location>
    <ligand>
        <name>NADPH</name>
        <dbReference type="ChEBI" id="CHEBI:57783"/>
    </ligand>
</feature>
<evidence type="ECO:0000256" key="1">
    <source>
        <dbReference type="ARBA" id="ARBA00011009"/>
    </source>
</evidence>
<feature type="binding site" evidence="11">
    <location>
        <begin position="269"/>
        <end position="270"/>
    </location>
    <ligand>
        <name>substrate</name>
    </ligand>
</feature>
<dbReference type="Gene3D" id="1.10.1040.10">
    <property type="entry name" value="N-(1-d-carboxylethyl)-l-norvaline Dehydrogenase, domain 2"/>
    <property type="match status" value="1"/>
</dbReference>
<dbReference type="NCBIfam" id="NF000942">
    <property type="entry name" value="PRK00094.1-4"/>
    <property type="match status" value="1"/>
</dbReference>
<dbReference type="InterPro" id="IPR006168">
    <property type="entry name" value="G3P_DH_NAD-dep"/>
</dbReference>
<gene>
    <name evidence="9" type="primary">gpsA</name>
    <name evidence="17" type="ORF">OB69_16740</name>
</gene>
<organism evidence="17 18">
    <name type="scientific">Roseivirga seohaensis subsp. aquiponti</name>
    <dbReference type="NCBI Taxonomy" id="1566026"/>
    <lineage>
        <taxon>Bacteria</taxon>
        <taxon>Pseudomonadati</taxon>
        <taxon>Bacteroidota</taxon>
        <taxon>Cytophagia</taxon>
        <taxon>Cytophagales</taxon>
        <taxon>Roseivirgaceae</taxon>
        <taxon>Roseivirga</taxon>
    </lineage>
</organism>
<dbReference type="OrthoDB" id="9812273at2"/>
<dbReference type="PATRIC" id="fig|1566026.4.peg.1785"/>
<feature type="binding site" evidence="12">
    <location>
        <begin position="15"/>
        <end position="20"/>
    </location>
    <ligand>
        <name>NAD(+)</name>
        <dbReference type="ChEBI" id="CHEBI:57540"/>
    </ligand>
</feature>
<feature type="binding site" evidence="9">
    <location>
        <position position="269"/>
    </location>
    <ligand>
        <name>NADPH</name>
        <dbReference type="ChEBI" id="CHEBI:57783"/>
    </ligand>
</feature>
<evidence type="ECO:0000256" key="9">
    <source>
        <dbReference type="HAMAP-Rule" id="MF_00394"/>
    </source>
</evidence>
<comment type="caution">
    <text evidence="9">Lacks conserved residue(s) required for the propagation of feature annotation.</text>
</comment>
<keyword evidence="5 9" id="KW-0520">NAD</keyword>
<dbReference type="GO" id="GO:0051287">
    <property type="term" value="F:NAD binding"/>
    <property type="evidence" value="ECO:0007669"/>
    <property type="project" value="InterPro"/>
</dbReference>
<evidence type="ECO:0000256" key="13">
    <source>
        <dbReference type="RuleBase" id="RU000437"/>
    </source>
</evidence>
<feature type="active site" description="Proton acceptor" evidence="9 10">
    <location>
        <position position="205"/>
    </location>
</feature>
<comment type="subcellular location">
    <subcellularLocation>
        <location evidence="9">Cytoplasm</location>
    </subcellularLocation>
</comment>
<evidence type="ECO:0000256" key="3">
    <source>
        <dbReference type="ARBA" id="ARBA00022857"/>
    </source>
</evidence>
<dbReference type="PIRSF" id="PIRSF000114">
    <property type="entry name" value="Glycerol-3-P_dh"/>
    <property type="match status" value="1"/>
</dbReference>
<comment type="catalytic activity">
    <reaction evidence="9 14">
        <text>sn-glycerol 3-phosphate + NADP(+) = dihydroxyacetone phosphate + NADPH + H(+)</text>
        <dbReference type="Rhea" id="RHEA:11096"/>
        <dbReference type="ChEBI" id="CHEBI:15378"/>
        <dbReference type="ChEBI" id="CHEBI:57597"/>
        <dbReference type="ChEBI" id="CHEBI:57642"/>
        <dbReference type="ChEBI" id="CHEBI:57783"/>
        <dbReference type="ChEBI" id="CHEBI:58349"/>
        <dbReference type="EC" id="1.1.1.94"/>
    </reaction>
</comment>
<proteinExistence type="inferred from homology"/>
<dbReference type="GO" id="GO:0141152">
    <property type="term" value="F:glycerol-3-phosphate dehydrogenase (NAD+) activity"/>
    <property type="evidence" value="ECO:0007669"/>
    <property type="project" value="RHEA"/>
</dbReference>
<feature type="binding site" evidence="9">
    <location>
        <position position="270"/>
    </location>
    <ligand>
        <name>sn-glycerol 3-phosphate</name>
        <dbReference type="ChEBI" id="CHEBI:57597"/>
    </ligand>
</feature>
<dbReference type="InterPro" id="IPR036291">
    <property type="entry name" value="NAD(P)-bd_dom_sf"/>
</dbReference>
<dbReference type="SUPFAM" id="SSF51735">
    <property type="entry name" value="NAD(P)-binding Rossmann-fold domains"/>
    <property type="match status" value="1"/>
</dbReference>
<evidence type="ECO:0000256" key="7">
    <source>
        <dbReference type="ARBA" id="ARBA00023209"/>
    </source>
</evidence>
<evidence type="ECO:0000256" key="11">
    <source>
        <dbReference type="PIRSR" id="PIRSR000114-2"/>
    </source>
</evidence>
<dbReference type="InterPro" id="IPR011128">
    <property type="entry name" value="G3P_DH_NAD-dep_N"/>
</dbReference>
<evidence type="ECO:0000256" key="8">
    <source>
        <dbReference type="ARBA" id="ARBA00023264"/>
    </source>
</evidence>
<dbReference type="GO" id="GO:0046168">
    <property type="term" value="P:glycerol-3-phosphate catabolic process"/>
    <property type="evidence" value="ECO:0007669"/>
    <property type="project" value="InterPro"/>
</dbReference>
<dbReference type="GO" id="GO:0141153">
    <property type="term" value="F:glycerol-3-phosphate dehydrogenase (NADP+) activity"/>
    <property type="evidence" value="ECO:0007669"/>
    <property type="project" value="RHEA"/>
</dbReference>
<dbReference type="FunFam" id="1.10.1040.10:FF:000001">
    <property type="entry name" value="Glycerol-3-phosphate dehydrogenase [NAD(P)+]"/>
    <property type="match status" value="1"/>
</dbReference>
<dbReference type="GO" id="GO:0046167">
    <property type="term" value="P:glycerol-3-phosphate biosynthetic process"/>
    <property type="evidence" value="ECO:0007669"/>
    <property type="project" value="UniProtKB-UniRule"/>
</dbReference>
<keyword evidence="9" id="KW-0963">Cytoplasm</keyword>
<dbReference type="UniPathway" id="UPA00940"/>
<dbReference type="GO" id="GO:0005829">
    <property type="term" value="C:cytosol"/>
    <property type="evidence" value="ECO:0007669"/>
    <property type="project" value="TreeGrafter"/>
</dbReference>
<feature type="binding site" evidence="9">
    <location>
        <position position="108"/>
    </location>
    <ligand>
        <name>sn-glycerol 3-phosphate</name>
        <dbReference type="ChEBI" id="CHEBI:57597"/>
    </ligand>
</feature>
<name>A0A0L8AGK6_9BACT</name>
<dbReference type="PANTHER" id="PTHR11728">
    <property type="entry name" value="GLYCEROL-3-PHOSPHATE DEHYDROGENASE"/>
    <property type="match status" value="1"/>
</dbReference>
<feature type="binding site" evidence="9">
    <location>
        <position position="268"/>
    </location>
    <ligand>
        <name>sn-glycerol 3-phosphate</name>
        <dbReference type="ChEBI" id="CHEBI:57597"/>
    </ligand>
</feature>
<comment type="caution">
    <text evidence="17">The sequence shown here is derived from an EMBL/GenBank/DDBJ whole genome shotgun (WGS) entry which is preliminary data.</text>
</comment>
<dbReference type="PANTHER" id="PTHR11728:SF1">
    <property type="entry name" value="GLYCEROL-3-PHOSPHATE DEHYDROGENASE [NAD(+)] 2, CHLOROPLASTIC"/>
    <property type="match status" value="1"/>
</dbReference>
<keyword evidence="18" id="KW-1185">Reference proteome</keyword>
<dbReference type="InterPro" id="IPR013328">
    <property type="entry name" value="6PGD_dom2"/>
</dbReference>
<protein>
    <recommendedName>
        <fullName evidence="9">Glycerol-3-phosphate dehydrogenase [NAD(P)+]</fullName>
        <ecNumber evidence="9">1.1.1.94</ecNumber>
    </recommendedName>
    <alternativeName>
        <fullName evidence="9">NAD(P)(+)-dependent glycerol-3-phosphate dehydrogenase</fullName>
    </alternativeName>
    <alternativeName>
        <fullName evidence="9">NAD(P)H-dependent dihydroxyacetone-phosphate reductase</fullName>
    </alternativeName>
</protein>
<feature type="binding site" evidence="11">
    <location>
        <position position="108"/>
    </location>
    <ligand>
        <name>substrate</name>
    </ligand>
</feature>
<evidence type="ECO:0000256" key="6">
    <source>
        <dbReference type="ARBA" id="ARBA00023098"/>
    </source>
</evidence>
<keyword evidence="6 9" id="KW-0443">Lipid metabolism</keyword>
<feature type="binding site" evidence="9">
    <location>
        <position position="269"/>
    </location>
    <ligand>
        <name>sn-glycerol 3-phosphate</name>
        <dbReference type="ChEBI" id="CHEBI:57597"/>
    </ligand>
</feature>
<keyword evidence="7 9" id="KW-0594">Phospholipid biosynthesis</keyword>
<evidence type="ECO:0000256" key="12">
    <source>
        <dbReference type="PIRSR" id="PIRSR000114-3"/>
    </source>
</evidence>
<dbReference type="GO" id="GO:0006650">
    <property type="term" value="P:glycerophospholipid metabolic process"/>
    <property type="evidence" value="ECO:0007669"/>
    <property type="project" value="UniProtKB-UniRule"/>
</dbReference>
<reference evidence="18" key="1">
    <citation type="submission" date="2014-11" db="EMBL/GenBank/DDBJ databases">
        <title>Genome sequencing of Roseivirga sp. D-25.</title>
        <authorList>
            <person name="Selvaratnam C."/>
            <person name="Thevarajoo S."/>
            <person name="Goh K.M."/>
            <person name="Eee R."/>
            <person name="Chan K.-G."/>
            <person name="Chong C.S."/>
        </authorList>
    </citation>
    <scope>NUCLEOTIDE SEQUENCE [LARGE SCALE GENOMIC DNA]</scope>
    <source>
        <strain evidence="18">D-25</strain>
    </source>
</reference>
<dbReference type="PROSITE" id="PS00957">
    <property type="entry name" value="NAD_G3PDH"/>
    <property type="match status" value="1"/>
</dbReference>
<feature type="binding site" evidence="9">
    <location>
        <position position="108"/>
    </location>
    <ligand>
        <name>NADPH</name>
        <dbReference type="ChEBI" id="CHEBI:57783"/>
    </ligand>
</feature>
<dbReference type="Proteomes" id="UP000036908">
    <property type="component" value="Unassembled WGS sequence"/>
</dbReference>
<feature type="binding site" evidence="12">
    <location>
        <position position="269"/>
    </location>
    <ligand>
        <name>NAD(+)</name>
        <dbReference type="ChEBI" id="CHEBI:57540"/>
    </ligand>
</feature>
<feature type="binding site" evidence="12">
    <location>
        <position position="154"/>
    </location>
    <ligand>
        <name>NAD(+)</name>
        <dbReference type="ChEBI" id="CHEBI:57540"/>
    </ligand>
</feature>
<sequence length="349" mass="37891">MILRNMSKECVGVIGSGSFGTAVANILSKNSKVLLYARNAETVEKIKSTRISNGQHLHENITVTNSLEEVAQKCNVIFPVVPSSNFREMMRQFAPFLHPYHVLIHGTKGLDLILPHETPTDFKMDRSCIRTMSEVIREESVVVRVGCMAGPNLAKELALGHPAATVIASPFNEVINEGKRLLRSEKFQVYGNQDLKGVELCGVLKNIIAIASGIISGLGFGDNAKGLLISRGLVEMIYLGKALGGEISSFIGLAGIGDLVATASSQTSRNYTIGFKLAQGKSMDEAIAEMEETAEGVNTIKIIKQLADAQGIKPLITDTLYKILYEGMKPQDGLSYLMKYPGNIDIDFL</sequence>
<comment type="function">
    <text evidence="9">Catalyzes the reduction of the glycolytic intermediate dihydroxyacetone phosphate (DHAP) to sn-glycerol 3-phosphate (G3P), the key precursor for phospholipid synthesis.</text>
</comment>
<keyword evidence="3 9" id="KW-0521">NADP</keyword>
<evidence type="ECO:0000313" key="17">
    <source>
        <dbReference type="EMBL" id="KOF01519.1"/>
    </source>
</evidence>
<keyword evidence="9" id="KW-0547">Nucleotide-binding</keyword>
<feature type="binding site" evidence="9">
    <location>
        <position position="205"/>
    </location>
    <ligand>
        <name>sn-glycerol 3-phosphate</name>
        <dbReference type="ChEBI" id="CHEBI:57597"/>
    </ligand>
</feature>
<evidence type="ECO:0000256" key="4">
    <source>
        <dbReference type="ARBA" id="ARBA00023002"/>
    </source>
</evidence>
<feature type="binding site" evidence="9">
    <location>
        <position position="18"/>
    </location>
    <ligand>
        <name>NADPH</name>
        <dbReference type="ChEBI" id="CHEBI:57783"/>
    </ligand>
</feature>
<evidence type="ECO:0000256" key="10">
    <source>
        <dbReference type="PIRSR" id="PIRSR000114-1"/>
    </source>
</evidence>
<evidence type="ECO:0000313" key="18">
    <source>
        <dbReference type="Proteomes" id="UP000036908"/>
    </source>
</evidence>
<evidence type="ECO:0000259" key="16">
    <source>
        <dbReference type="Pfam" id="PF07479"/>
    </source>
</evidence>
<evidence type="ECO:0000256" key="14">
    <source>
        <dbReference type="RuleBase" id="RU000439"/>
    </source>
</evidence>
<keyword evidence="2 9" id="KW-0444">Lipid biosynthesis</keyword>
<feature type="binding site" evidence="9">
    <location>
        <position position="154"/>
    </location>
    <ligand>
        <name>NADPH</name>
        <dbReference type="ChEBI" id="CHEBI:57783"/>
    </ligand>
</feature>
<evidence type="ECO:0000256" key="2">
    <source>
        <dbReference type="ARBA" id="ARBA00022516"/>
    </source>
</evidence>
<dbReference type="Pfam" id="PF07479">
    <property type="entry name" value="NAD_Gly3P_dh_C"/>
    <property type="match status" value="1"/>
</dbReference>
<dbReference type="GO" id="GO:0005975">
    <property type="term" value="P:carbohydrate metabolic process"/>
    <property type="evidence" value="ECO:0007669"/>
    <property type="project" value="InterPro"/>
</dbReference>
<feature type="binding site" evidence="9">
    <location>
        <position position="19"/>
    </location>
    <ligand>
        <name>NADPH</name>
        <dbReference type="ChEBI" id="CHEBI:57783"/>
    </ligand>
</feature>
<dbReference type="HAMAP" id="MF_00394">
    <property type="entry name" value="NAD_Glyc3P_dehydrog"/>
    <property type="match status" value="1"/>
</dbReference>
<dbReference type="InterPro" id="IPR006109">
    <property type="entry name" value="G3P_DH_NAD-dep_C"/>
</dbReference>
<dbReference type="SUPFAM" id="SSF48179">
    <property type="entry name" value="6-phosphogluconate dehydrogenase C-terminal domain-like"/>
    <property type="match status" value="1"/>
</dbReference>
<keyword evidence="4 9" id="KW-0560">Oxidoreductase</keyword>
<dbReference type="PRINTS" id="PR00077">
    <property type="entry name" value="GPDHDRGNASE"/>
</dbReference>
<keyword evidence="8 9" id="KW-1208">Phospholipid metabolism</keyword>
<dbReference type="EC" id="1.1.1.94" evidence="9"/>
<dbReference type="InterPro" id="IPR008927">
    <property type="entry name" value="6-PGluconate_DH-like_C_sf"/>
</dbReference>
<dbReference type="GO" id="GO:0008654">
    <property type="term" value="P:phospholipid biosynthetic process"/>
    <property type="evidence" value="ECO:0007669"/>
    <property type="project" value="UniProtKB-KW"/>
</dbReference>
<comment type="catalytic activity">
    <reaction evidence="9">
        <text>sn-glycerol 3-phosphate + NAD(+) = dihydroxyacetone phosphate + NADH + H(+)</text>
        <dbReference type="Rhea" id="RHEA:11092"/>
        <dbReference type="ChEBI" id="CHEBI:15378"/>
        <dbReference type="ChEBI" id="CHEBI:57540"/>
        <dbReference type="ChEBI" id="CHEBI:57597"/>
        <dbReference type="ChEBI" id="CHEBI:57642"/>
        <dbReference type="ChEBI" id="CHEBI:57945"/>
        <dbReference type="EC" id="1.1.1.94"/>
    </reaction>
</comment>
<comment type="similarity">
    <text evidence="1 9 13">Belongs to the NAD-dependent glycerol-3-phosphate dehydrogenase family.</text>
</comment>
<evidence type="ECO:0000256" key="5">
    <source>
        <dbReference type="ARBA" id="ARBA00023027"/>
    </source>
</evidence>
<feature type="domain" description="Glycerol-3-phosphate dehydrogenase NAD-dependent C-terminal" evidence="16">
    <location>
        <begin position="194"/>
        <end position="333"/>
    </location>
</feature>
<comment type="pathway">
    <text evidence="9">Membrane lipid metabolism; glycerophospholipid metabolism.</text>
</comment>
<feature type="domain" description="Glycerol-3-phosphate dehydrogenase NAD-dependent N-terminal" evidence="15">
    <location>
        <begin position="11"/>
        <end position="170"/>
    </location>
</feature>
<feature type="binding site" evidence="9">
    <location>
        <position position="258"/>
    </location>
    <ligand>
        <name>sn-glycerol 3-phosphate</name>
        <dbReference type="ChEBI" id="CHEBI:57597"/>
    </ligand>
</feature>
<feature type="binding site" evidence="9">
    <location>
        <position position="295"/>
    </location>
    <ligand>
        <name>NADPH</name>
        <dbReference type="ChEBI" id="CHEBI:57783"/>
    </ligand>
</feature>
<dbReference type="Gene3D" id="3.40.50.720">
    <property type="entry name" value="NAD(P)-binding Rossmann-like Domain"/>
    <property type="match status" value="1"/>
</dbReference>
<dbReference type="Pfam" id="PF01210">
    <property type="entry name" value="NAD_Gly3P_dh_N"/>
    <property type="match status" value="1"/>
</dbReference>
<dbReference type="NCBIfam" id="NF000940">
    <property type="entry name" value="PRK00094.1-2"/>
    <property type="match status" value="1"/>
</dbReference>
<evidence type="ECO:0000259" key="15">
    <source>
        <dbReference type="Pfam" id="PF01210"/>
    </source>
</evidence>